<evidence type="ECO:0000256" key="4">
    <source>
        <dbReference type="ARBA" id="ARBA00004563"/>
    </source>
</evidence>
<comment type="miscellaneous">
    <text evidence="32">HIV-1 lineages are divided in three main groups, M (for Major), O (for Outlier), and N (for New, or Non-M, Non-O). The vast majority of strains found worldwide belong to the group M. Group O seems to be endemic to and largely confined to Cameroon and neighboring countries in West Central Africa, where these viruses represent a small minority of HIV-1 strains. The group N is represented by a limited number of isolates from Cameroonian persons. The group M is further subdivided in 9 clades or subtypes (A to D, F to H, J and K).</text>
</comment>
<feature type="short sequence motif" description="Di-leucine internalization motif" evidence="32">
    <location>
        <begin position="838"/>
        <end position="839"/>
    </location>
</feature>
<keyword evidence="31 32" id="KW-1160">Virus entry into host cell</keyword>
<evidence type="ECO:0000256" key="29">
    <source>
        <dbReference type="ARBA" id="ARBA00023280"/>
    </source>
</evidence>
<keyword evidence="11 32" id="KW-0945">Host-virus interaction</keyword>
<keyword evidence="10 32" id="KW-1165">Clathrin-mediated endocytosis of virus by host</keyword>
<feature type="disulfide bond" evidence="32">
    <location>
        <begin position="53"/>
        <end position="73"/>
    </location>
</feature>
<evidence type="ECO:0000256" key="9">
    <source>
        <dbReference type="ARBA" id="ARBA00022511"/>
    </source>
</evidence>
<proteinExistence type="inferred from homology"/>
<evidence type="ECO:0000256" key="34">
    <source>
        <dbReference type="SAM" id="MobiDB-lite"/>
    </source>
</evidence>
<dbReference type="GO" id="GO:0052031">
    <property type="term" value="P:symbiont-mediated perturbation of host defense response"/>
    <property type="evidence" value="ECO:0007669"/>
    <property type="project" value="UniProtKB-UniRule"/>
</dbReference>
<comment type="domain">
    <text evidence="32">The CD4-binding region is targeted by the antibody b12.</text>
</comment>
<comment type="subcellular location">
    <molecule>Surface protein gp120</molecule>
    <subcellularLocation>
        <location evidence="32">Virion membrane</location>
        <topology evidence="32">Peripheral membrane protein</topology>
    </subcellularLocation>
    <subcellularLocation>
        <location evidence="32">Host cell membrane</location>
        <topology evidence="32">Peripheral membrane protein</topology>
    </subcellularLocation>
    <subcellularLocation>
        <location evidence="32">Host endosome membrane</location>
        <topology evidence="32">Single-pass type I membrane protein</topology>
    </subcellularLocation>
    <text evidence="32">The surface protein is not anchored to the viral envelope, but associates with the extravirion surface through its binding to TM. It is probably concentrated at the site of budding and incorporated into the virions possibly by contacts between the cytoplasmic tail of Env and the N-terminus of Gag.</text>
</comment>
<evidence type="ECO:0000256" key="21">
    <source>
        <dbReference type="ARBA" id="ARBA00022890"/>
    </source>
</evidence>
<dbReference type="HAMAP" id="MF_04083">
    <property type="entry name" value="HIV_ENV"/>
    <property type="match status" value="1"/>
</dbReference>
<evidence type="ECO:0000256" key="30">
    <source>
        <dbReference type="ARBA" id="ARBA00023288"/>
    </source>
</evidence>
<keyword evidence="26 32" id="KW-0564">Palmitate</keyword>
<comment type="domain">
    <text evidence="32">Some of the most genetically diverse regions of the viral genome are present in Env. They are called variable regions 1 through 5 (V1 through V5). Coreceptor usage of gp120 is determined mainly by the primary structure of the third variable region (V3) in the outer domain of gp120. The sequence of V3 determines which coreceptor, CCR5 and/or CXCR4 (corresponding to R5/macrophage, X4/T cell and R5X4/T cell and macrophage tropism), is used to trigger the fusion potential of the Env complex, and hence which cells the virus can infect. Binding to CCR5 involves a region adjacent in addition to V3.</text>
</comment>
<dbReference type="CDD" id="cd09909">
    <property type="entry name" value="HIV-1-like_HR1-HR2"/>
    <property type="match status" value="1"/>
</dbReference>
<evidence type="ECO:0000256" key="24">
    <source>
        <dbReference type="ARBA" id="ARBA00023054"/>
    </source>
</evidence>
<evidence type="ECO:0000256" key="19">
    <source>
        <dbReference type="ARBA" id="ARBA00022870"/>
    </source>
</evidence>
<dbReference type="GO" id="GO:0039654">
    <property type="term" value="P:fusion of virus membrane with host endosome membrane"/>
    <property type="evidence" value="ECO:0007669"/>
    <property type="project" value="UniProtKB-UniRule"/>
</dbReference>
<keyword evidence="15 32" id="KW-0053">Apoptosis</keyword>
<gene>
    <name evidence="32 37" type="primary">env</name>
</gene>
<dbReference type="Gene3D" id="2.170.40.20">
    <property type="entry name" value="Human immunodeficiency virus 1, Gp160, envelope glycoprotein"/>
    <property type="match status" value="2"/>
</dbReference>
<feature type="disulfide bond" evidence="32">
    <location>
        <begin position="585"/>
        <end position="591"/>
    </location>
</feature>
<comment type="subunit">
    <text evidence="32">The mature envelope protein (Env) consists of a homotrimer of non-covalently associated gp120-gp41 heterodimers. The resulting complex protrudes from the virus surface as a spike. There seems to be as few as 10 spikes on the average virion. Surface protein gp120 interacts with host CD4, CCR5 and CXCR4. Gp120 also interacts with the C-type lectins CD209/DC-SIGN and CLEC4M/DC-SIGNR (collectively referred to as DC-SIGN(R)). Gp120 and gp41 interact with GalCer. Gp120 interacts with host ITGA4/ITGB7 complex; on CD4+ T-cells, this interaction results in rapid activation of integrin ITGAL/LFA-1, which facilitates efficient cell-to-cell spreading of HIV-1. Gp120 interacts with cell-associated heparan sulfate; this interaction increases virus infectivity on permissive cells and may be involved in infection of CD4- cells.</text>
</comment>
<feature type="disulfide bond" evidence="32">
    <location>
        <begin position="221"/>
        <end position="232"/>
    </location>
</feature>
<dbReference type="FunFam" id="2.170.40.20:FF:000002">
    <property type="entry name" value="Envelope glycoprotein gp160"/>
    <property type="match status" value="1"/>
</dbReference>
<evidence type="ECO:0000313" key="37">
    <source>
        <dbReference type="EMBL" id="QAR20599.1"/>
    </source>
</evidence>
<evidence type="ECO:0000256" key="6">
    <source>
        <dbReference type="ARBA" id="ARBA00004650"/>
    </source>
</evidence>
<protein>
    <recommendedName>
        <fullName evidence="32">Envelope glycoprotein gp160</fullName>
    </recommendedName>
    <alternativeName>
        <fullName evidence="32">Env polyprotein</fullName>
    </alternativeName>
    <component>
        <recommendedName>
            <fullName evidence="32">Surface protein gp120</fullName>
            <shortName evidence="32">SU</shortName>
        </recommendedName>
        <alternativeName>
            <fullName evidence="32">Glycoprotein 120</fullName>
            <shortName evidence="32">gp120</shortName>
        </alternativeName>
    </component>
    <component>
        <recommendedName>
            <fullName evidence="32">Transmembrane protein gp41</fullName>
            <shortName evidence="32">TM</shortName>
        </recommendedName>
        <alternativeName>
            <fullName evidence="32">Glycoprotein 41</fullName>
            <shortName evidence="32">gp41</shortName>
        </alternativeName>
    </component>
</protein>
<keyword evidence="22 32" id="KW-1133">Transmembrane helix</keyword>
<comment type="PTM">
    <text evidence="32">Specific enzymatic cleavages in vivo yield mature proteins. Envelope glycoproteins are synthesized as a inactive precursor that is heavily N-glycosylated and processed likely by host cell furin in the Golgi to yield the mature SU and TM proteins. The cleavage site between SU and TM requires the minimal sequence [KR]-X-[KR]-R. About 2 of the 9 disulfide bonds of gp41 are reduced by P4HB/PDI, following binding to CD4 receptor.</text>
</comment>
<organismHost>
    <name type="scientific">Homo sapiens</name>
    <name type="common">Human</name>
    <dbReference type="NCBI Taxonomy" id="9606"/>
</organismHost>
<feature type="region of interest" description="MPER; binding to GalCer" evidence="32">
    <location>
        <begin position="649"/>
        <end position="670"/>
    </location>
</feature>
<evidence type="ECO:0000256" key="20">
    <source>
        <dbReference type="ARBA" id="ARBA00022879"/>
    </source>
</evidence>
<keyword evidence="18 32" id="KW-0946">Virion</keyword>
<feature type="transmembrane region" description="Helical" evidence="33">
    <location>
        <begin position="499"/>
        <end position="522"/>
    </location>
</feature>
<evidence type="ECO:0000259" key="35">
    <source>
        <dbReference type="Pfam" id="PF00516"/>
    </source>
</evidence>
<feature type="region of interest" description="Immunosuppression" evidence="32">
    <location>
        <begin position="561"/>
        <end position="579"/>
    </location>
</feature>
<dbReference type="GO" id="GO:0019062">
    <property type="term" value="P:virion attachment to host cell"/>
    <property type="evidence" value="ECO:0007669"/>
    <property type="project" value="UniProtKB-UniRule"/>
</dbReference>
<evidence type="ECO:0000256" key="27">
    <source>
        <dbReference type="ARBA" id="ARBA00023157"/>
    </source>
</evidence>
<keyword evidence="17 32" id="KW-1161">Viral attachment to host cell</keyword>
<feature type="site" description="Cleavage; by host furin" evidence="32">
    <location>
        <begin position="498"/>
        <end position="499"/>
    </location>
</feature>
<comment type="domain">
    <text evidence="32">The YXXL motif is involved in determining the exact site of viral release at the surface of infected mononuclear cells and promotes endocytosis. YXXL and di-leucine endocytosis motifs interact directly or indirectly with the clathrin adapter complexes, opperate independently, and their activities are not additive.</text>
</comment>
<comment type="function">
    <text evidence="32">Transmembrane protein gp41: Acts as a class I viral fusion protein. Under the current model, the protein has at least 3 conformational states: pre-fusion native state, pre-hairpin intermediate state, and post-fusion hairpin state. During fusion of viral and target intracellular membranes, the coiled coil regions (heptad repeats) assume a trimer-of-hairpins structure, positioning the fusion peptide in close proximity to the C-terminal region of the ectodomain. The formation of this structure appears to drive apposition and subsequent fusion of viral and target cell membranes. Complete fusion occurs in host cell endosomes and is dynamin-dependent, however some lipid transfer might occur at the plasma membrane. The virus undergoes clathrin-dependent internalization long before endosomal fusion, thus minimizing the surface exposure of conserved viral epitopes during fusion and reducing the efficacy of inhibitors targeting these epitopes. Membranes fusion leads to delivery of the nucleocapsid into the cytoplasm.</text>
</comment>
<evidence type="ECO:0000259" key="36">
    <source>
        <dbReference type="Pfam" id="PF00517"/>
    </source>
</evidence>
<feature type="topological domain" description="Cytoplasmic" evidence="32">
    <location>
        <begin position="693"/>
        <end position="839"/>
    </location>
</feature>
<dbReference type="GO" id="GO:1903908">
    <property type="term" value="P:positive regulation of plasma membrane raft polarization"/>
    <property type="evidence" value="ECO:0007669"/>
    <property type="project" value="UniProtKB-UniRule"/>
</dbReference>
<dbReference type="Pfam" id="PF00516">
    <property type="entry name" value="GP120"/>
    <property type="match status" value="1"/>
</dbReference>
<dbReference type="InterPro" id="IPR000328">
    <property type="entry name" value="GP41-like"/>
</dbReference>
<evidence type="ECO:0000256" key="28">
    <source>
        <dbReference type="ARBA" id="ARBA00023180"/>
    </source>
</evidence>
<name>A0A410JH65_HV1</name>
<keyword evidence="9 32" id="KW-1032">Host cell membrane</keyword>
<comment type="PTM">
    <text evidence="32">Highly glycosylated by host. The high number of glycan on the protein is reffered to as 'glycan shield' because it contributes to hide protein sequence from adaptive immune system.</text>
</comment>
<evidence type="ECO:0000256" key="13">
    <source>
        <dbReference type="ARBA" id="ARBA00022685"/>
    </source>
</evidence>
<evidence type="ECO:0000256" key="3">
    <source>
        <dbReference type="ARBA" id="ARBA00004505"/>
    </source>
</evidence>
<dbReference type="GO" id="GO:0020002">
    <property type="term" value="C:host cell plasma membrane"/>
    <property type="evidence" value="ECO:0007669"/>
    <property type="project" value="UniProtKB-SubCell"/>
</dbReference>
<evidence type="ECO:0000256" key="23">
    <source>
        <dbReference type="ARBA" id="ARBA00023046"/>
    </source>
</evidence>
<feature type="compositionally biased region" description="Basic and acidic residues" evidence="34">
    <location>
        <begin position="710"/>
        <end position="719"/>
    </location>
</feature>
<dbReference type="FunFam" id="1.20.5.490:FF:000001">
    <property type="entry name" value="Envelope glycoprotein gp160"/>
    <property type="match status" value="1"/>
</dbReference>
<evidence type="ECO:0000256" key="7">
    <source>
        <dbReference type="ARBA" id="ARBA00022506"/>
    </source>
</evidence>
<dbReference type="GO" id="GO:0055036">
    <property type="term" value="C:virion membrane"/>
    <property type="evidence" value="ECO:0007669"/>
    <property type="project" value="UniProtKB-SubCell"/>
</dbReference>
<keyword evidence="13 32" id="KW-0165">Cleavage on pair of basic residues</keyword>
<feature type="coiled-coil region" evidence="32">
    <location>
        <begin position="620"/>
        <end position="654"/>
    </location>
</feature>
<dbReference type="Gene3D" id="1.10.287.210">
    <property type="match status" value="1"/>
</dbReference>
<keyword evidence="29 32" id="KW-0899">Viral immunoevasion</keyword>
<dbReference type="GO" id="GO:0016020">
    <property type="term" value="C:membrane"/>
    <property type="evidence" value="ECO:0007669"/>
    <property type="project" value="UniProtKB-UniRule"/>
</dbReference>
<dbReference type="SUPFAM" id="SSF56502">
    <property type="entry name" value="gp120 core"/>
    <property type="match status" value="2"/>
</dbReference>
<dbReference type="GO" id="GO:1903911">
    <property type="term" value="P:positive regulation of receptor clustering"/>
    <property type="evidence" value="ECO:0007669"/>
    <property type="project" value="UniProtKB-UniRule"/>
</dbReference>
<evidence type="ECO:0000256" key="18">
    <source>
        <dbReference type="ARBA" id="ARBA00022844"/>
    </source>
</evidence>
<evidence type="ECO:0000256" key="22">
    <source>
        <dbReference type="ARBA" id="ARBA00022989"/>
    </source>
</evidence>
<feature type="chain" id="PRO_5023473423" description="Transmembrane protein gp41" evidence="32">
    <location>
        <begin position="499"/>
        <end position="839"/>
    </location>
</feature>
<comment type="domain">
    <text evidence="32">The membrane proximal external region (MPER) present in gp41 is a tryptophan-rich region recognized by the antibodies 2F5, Z13, and 4E10. MPER seems to play a role in fusion.</text>
</comment>
<comment type="function">
    <text evidence="32">Envelope glycoprotein gp160: Oligomerizes in the host endoplasmic reticulum into predominantly trimers. In a second time, gp160 transits in the host Golgi, where glycosylation is completed. The precursor is then proteolytically cleaved in the trans-Golgi and thereby activated by cellular furin or furin-like proteases to produce gp120 and gp41.</text>
</comment>
<feature type="short sequence motif" description="YXXL motif; contains endocytosis signal" evidence="32">
    <location>
        <begin position="699"/>
        <end position="702"/>
    </location>
</feature>
<keyword evidence="28 32" id="KW-0325">Glycoprotein</keyword>
<evidence type="ECO:0000256" key="10">
    <source>
        <dbReference type="ARBA" id="ARBA00022570"/>
    </source>
</evidence>
<dbReference type="GO" id="GO:0019064">
    <property type="term" value="P:fusion of virus membrane with host plasma membrane"/>
    <property type="evidence" value="ECO:0007669"/>
    <property type="project" value="UniProtKB-UniRule"/>
</dbReference>
<keyword evidence="27 32" id="KW-1015">Disulfide bond</keyword>
<keyword evidence="30 32" id="KW-0449">Lipoprotein</keyword>
<dbReference type="FunFam" id="1.10.287.210:FF:000001">
    <property type="entry name" value="Envelope glycoprotein gp160"/>
    <property type="match status" value="1"/>
</dbReference>
<dbReference type="GO" id="GO:0005198">
    <property type="term" value="F:structural molecule activity"/>
    <property type="evidence" value="ECO:0007669"/>
    <property type="project" value="UniProtKB-UniRule"/>
</dbReference>
<evidence type="ECO:0000256" key="5">
    <source>
        <dbReference type="ARBA" id="ARBA00004578"/>
    </source>
</evidence>
<keyword evidence="24 32" id="KW-0175">Coiled coil</keyword>
<feature type="disulfide bond" evidence="32">
    <location>
        <begin position="211"/>
        <end position="240"/>
    </location>
</feature>
<comment type="subcellular location">
    <molecule>Transmembrane protein gp41</molecule>
    <subcellularLocation>
        <location evidence="32">Virion membrane</location>
        <topology evidence="32">Single-pass type I membrane protein</topology>
    </subcellularLocation>
    <subcellularLocation>
        <location evidence="32">Host cell membrane</location>
        <topology evidence="32">Single-pass type I membrane protein</topology>
    </subcellularLocation>
    <subcellularLocation>
        <location evidence="32">Host endosome membrane</location>
        <topology evidence="32">Single-pass type I membrane protein</topology>
    </subcellularLocation>
    <text evidence="32">It is probably concentrated at the site of budding and incorporated into the virions possibly by contacts between the cytoplasmic tail of Env and the N-terminus of Gag.</text>
</comment>
<keyword evidence="20 32" id="KW-0261">Viral envelope protein</keyword>
<dbReference type="GO" id="GO:0019031">
    <property type="term" value="C:viral envelope"/>
    <property type="evidence" value="ECO:0007669"/>
    <property type="project" value="UniProtKB-KW"/>
</dbReference>
<dbReference type="Pfam" id="PF00517">
    <property type="entry name" value="GP41"/>
    <property type="match status" value="1"/>
</dbReference>
<dbReference type="InterPro" id="IPR036377">
    <property type="entry name" value="Gp120_core_sf"/>
</dbReference>
<comment type="function">
    <text evidence="32">Surface protein gp120: Attaches the virus to the host lymphoid cell by binding to the primary receptor CD4. This interaction induces a structural rearrangement creating a high affinity binding site for a chemokine coreceptor like CXCR4 and/or CCR5. Acts as a ligand for CD209/DC-SIGN and CLEC4M/DC-SIGNR, which are respectively found on dendritic cells (DCs), and on endothelial cells of liver sinusoids and lymph node sinuses. These interactions allow capture of viral particles at mucosal surfaces by these cells and subsequent transmission to permissive cells. HIV subverts the migration properties of dendritic cells to gain access to CD4+ T-cells in lymph nodes. Virus transmission to permissive T-cells occurs either in trans (without DCs infection, through viral capture and transmission), or in cis (following DCs productive infection, through the usual CD4-gp120 interaction), thereby inducing a robust infection. In trans infection, bound virions remain infectious over days and it is proposed that they are not degraded, but protected in non-lysosomal acidic organelles within the DCs close to the cell membrane thus contributing to the viral infectious potential during DCs' migration from the periphery to the lymphoid tissues. On arrival at lymphoid tissues, intact virions recycle back to DCs' cell surface allowing virus transmission to CD4+ T-cells.</text>
</comment>
<feature type="region of interest" description="CD4-binding loop" evidence="32">
    <location>
        <begin position="355"/>
        <end position="365"/>
    </location>
</feature>
<evidence type="ECO:0000256" key="11">
    <source>
        <dbReference type="ARBA" id="ARBA00022581"/>
    </source>
</evidence>
<dbReference type="GO" id="GO:0019082">
    <property type="term" value="P:viral protein processing"/>
    <property type="evidence" value="ECO:0007669"/>
    <property type="project" value="UniProtKB-UniRule"/>
</dbReference>
<evidence type="ECO:0000256" key="32">
    <source>
        <dbReference type="HAMAP-Rule" id="MF_04083"/>
    </source>
</evidence>
<evidence type="ECO:0000256" key="33">
    <source>
        <dbReference type="RuleBase" id="RU363095"/>
    </source>
</evidence>
<feature type="region of interest" description="Disordered" evidence="34">
    <location>
        <begin position="441"/>
        <end position="460"/>
    </location>
</feature>
<dbReference type="SUPFAM" id="SSF58069">
    <property type="entry name" value="Virus ectodomain"/>
    <property type="match status" value="1"/>
</dbReference>
<reference evidence="37" key="1">
    <citation type="submission" date="2018-11" db="EMBL/GenBank/DDBJ databases">
        <title>Characterization of intact proviruses in blood and lymph node from HIV-infected individuals undergoing analytical treatment interruption.</title>
        <authorList>
            <person name="Vibholm L."/>
            <person name="Lorenzi J.C.C."/>
            <person name="Pai J.A."/>
            <person name="Cohen Y.Z."/>
            <person name="Oliveira T.Y."/>
            <person name="Barton J."/>
            <person name="Garcia M."/>
            <person name="Lu C.-L."/>
            <person name="Ablanedo-Terrazas Y."/>
            <person name="Del Rio Estrada P.M."/>
            <person name="Teran G.R."/>
            <person name="Tolstrup M."/>
            <person name="Denton P.W."/>
            <person name="Damsgaard T."/>
            <person name="Sogaard O.S."/>
            <person name="Nussenzweig M.C."/>
        </authorList>
    </citation>
    <scope>NUCLEOTIDE SEQUENCE</scope>
    <source>
        <strain evidence="37">120-PB-38M3</strain>
    </source>
</reference>
<organism evidence="37">
    <name type="scientific">Human immunodeficiency virus type 1</name>
    <name type="common">HIV-1</name>
    <dbReference type="NCBI Taxonomy" id="11676"/>
    <lineage>
        <taxon>Viruses</taxon>
        <taxon>Riboviria</taxon>
        <taxon>Pararnavirae</taxon>
        <taxon>Artverviricota</taxon>
        <taxon>Revtraviricetes</taxon>
        <taxon>Ortervirales</taxon>
        <taxon>Retroviridae</taxon>
        <taxon>Orthoretrovirinae</taxon>
        <taxon>Lentivirus</taxon>
        <taxon>Lentivirus humimdef1</taxon>
    </lineage>
</organism>
<keyword evidence="19 32" id="KW-1043">Host membrane</keyword>
<dbReference type="Gene3D" id="1.20.5.490">
    <property type="entry name" value="Single helix bin"/>
    <property type="match status" value="1"/>
</dbReference>
<evidence type="ECO:0000256" key="17">
    <source>
        <dbReference type="ARBA" id="ARBA00022804"/>
    </source>
</evidence>
<dbReference type="GO" id="GO:0044175">
    <property type="term" value="C:host cell endosome membrane"/>
    <property type="evidence" value="ECO:0007669"/>
    <property type="project" value="UniProtKB-SubCell"/>
</dbReference>
<feature type="lipid moiety-binding region" description="S-palmitoyl cysteine; by host" evidence="32">
    <location>
        <position position="751"/>
    </location>
</feature>
<keyword evidence="21 32" id="KW-1164">Virus endocytosis by host</keyword>
<sequence>MRVKGIKRNYQNLWKGGALLLGILMICNAVDQLWVTVYYGVPVWKEANTTLFCASDARGYDTEAHNVWATHACVPTDPNPQEVVLENVTENFNMWKNDMVEQMHEDIISLWDQSLKPCVKLTPLCVTLNCTNLNKTNSNNLTTEEREEIKNCSFNITTSIRDRVTKEHALFYRLDIVPLDNTSYTLISCNTSTITQACPKVSFEPIPIHYCAPAGFAILKCNNKTFNGSGPCTNVSTVQCTHGIRPVVTTQLLLNGSLAEEEVVIRSKNFSNNANTIIVQLNESVTINCTRPNNNTRKGIHIGPGGAFYTTGDIIGDIRKAHCSISREKWNNTLKQVVKKLKEQFNTTTIIFKPSSGGDPEIVMHSFNCGGEFFYCNTTALFNSTWDDNTNSTGKEENITLPCKIKQIVNMWQKVGKAMYAPPIRGQIKCSSNITGLLLTRDGNGGNSTTTNETFRPGGGDMRDNWRSELYKYKVVKIEPLGIAPTKAKRRVVQREKRAVGIGALFLGFLGAAGSTMGAASVTLTVQARLLLSGIVQQQNNLLRAIEAQQHLLQLTVWGIKQLQARVLAVERYLRDQQLLGIWGCSGKLICTTAVPWNTSWSNKSMNEIWNNMTWMEWEKEIDNYTHIIYSLIEDSQNQQEKNEQELLALDKWANLWNWFDITNWLWYIKIFIMIVGGLVGLRIVFTILSVVNRVRQGYSPLSLQIRPPVPREPDRPGGIEEEGGERDRDISGQSADGLLTLIWVDLRSLCLFSYHRLRDLLLIVTRVLELGWEALKYWWNLLQYWIQELKNSTVSLFNAIAIAVAEGTDRVLEAVQRLGRGILHIPRRIRQGLERLLL</sequence>
<keyword evidence="25 32" id="KW-0472">Membrane</keyword>
<dbReference type="FunFam" id="2.170.40.20:FF:000003">
    <property type="entry name" value="Envelope glycoprotein gp160"/>
    <property type="match status" value="1"/>
</dbReference>
<feature type="domain" description="Retroviral envelope protein GP41-like" evidence="36">
    <location>
        <begin position="517"/>
        <end position="704"/>
    </location>
</feature>
<comment type="similarity">
    <text evidence="32">Belongs to the HIV-1 env protein family.</text>
</comment>
<comment type="caution">
    <text evidence="32 33">Lacks conserved residue(s) required for the propagation of feature annotation.</text>
</comment>
<feature type="region of interest" description="Disordered" evidence="34">
    <location>
        <begin position="707"/>
        <end position="732"/>
    </location>
</feature>
<evidence type="ECO:0000256" key="15">
    <source>
        <dbReference type="ARBA" id="ARBA00022703"/>
    </source>
</evidence>
<evidence type="ECO:0000256" key="25">
    <source>
        <dbReference type="ARBA" id="ARBA00023136"/>
    </source>
</evidence>
<evidence type="ECO:0000256" key="26">
    <source>
        <dbReference type="ARBA" id="ARBA00023139"/>
    </source>
</evidence>
<evidence type="ECO:0000256" key="12">
    <source>
        <dbReference type="ARBA" id="ARBA00022595"/>
    </source>
</evidence>
<evidence type="ECO:0000256" key="2">
    <source>
        <dbReference type="ARBA" id="ARBA00004433"/>
    </source>
</evidence>
<dbReference type="GO" id="GO:0075512">
    <property type="term" value="P:clathrin-dependent endocytosis of virus by host cell"/>
    <property type="evidence" value="ECO:0007669"/>
    <property type="project" value="UniProtKB-UniRule"/>
</dbReference>
<keyword evidence="7 32" id="KW-1168">Fusion of virus membrane with host membrane</keyword>
<feature type="chain" id="PRO_5023473424" description="Envelope glycoprotein gp160" evidence="32">
    <location>
        <begin position="32"/>
        <end position="839"/>
    </location>
</feature>
<dbReference type="InterPro" id="IPR037527">
    <property type="entry name" value="Gp160"/>
</dbReference>
<evidence type="ECO:0000256" key="1">
    <source>
        <dbReference type="ARBA" id="ARBA00004402"/>
    </source>
</evidence>
<feature type="domain" description="Human immunodeficiency virus 1 envelope glycoprotein Gp120" evidence="35">
    <location>
        <begin position="138"/>
        <end position="498"/>
    </location>
</feature>
<evidence type="ECO:0000256" key="31">
    <source>
        <dbReference type="ARBA" id="ARBA00023296"/>
    </source>
</evidence>
<dbReference type="EMBL" id="MK169831">
    <property type="protein sequence ID" value="QAR20599.1"/>
    <property type="molecule type" value="Genomic_RNA"/>
</dbReference>
<dbReference type="InterPro" id="IPR000777">
    <property type="entry name" value="HIV1_Gp120"/>
</dbReference>
<comment type="miscellaneous">
    <text evidence="32">Inhibitors targeting HIV-1 viral envelope proteins are used as antiretroviral drugs. Attachment of virions to the cell surface via non-specific interactions and CD4 binding can be blocked by inhibitors that include cyanovirin-N, cyclotriazadisulfonamide analogs, PRO 2000, TNX 355 and PRO 542. In addition, BMS 806 can block CD4-induced conformational changes. Env interactions with the coreceptor molecules can be targeted by CCR5 antagonists including SCH-D, maraviroc (UK 427857) and aplaviroc (GW 873140), and the CXCR4 antagonist AMD 070. Fusion of viral and cellular membranes can be inhibited by peptides such as enfuvirtide and tifuvirtide (T 1249). Resistance to inhibitors associated with mutations in Env are observed. Most of the time, single mutations confer only a modest reduction in drug susceptibility. Combination of several mutations is usually required to develop a high-level drug resistance.</text>
</comment>
<comment type="PTM">
    <text evidence="32">Palmitoylation of the transmembrane protein and of Env polyprotein (prior to its proteolytic cleavage) is essential for their association with host cell membrane lipid rafts. Palmitoylation is therefore required for envelope trafficking to classical lipid rafts, but not for viral replication.</text>
</comment>
<keyword evidence="14 32" id="KW-0812">Transmembrane</keyword>
<keyword evidence="8 32" id="KW-1170">Fusion of virus membrane with host endosomal membrane</keyword>
<evidence type="ECO:0000256" key="16">
    <source>
        <dbReference type="ARBA" id="ARBA00022729"/>
    </source>
</evidence>
<evidence type="ECO:0000256" key="8">
    <source>
        <dbReference type="ARBA" id="ARBA00022510"/>
    </source>
</evidence>
<comment type="subcellular location">
    <subcellularLocation>
        <location evidence="3">Host cell membrane</location>
        <topology evidence="3">Peripheral membrane protein</topology>
    </subcellularLocation>
    <subcellularLocation>
        <location evidence="1">Host cell membrane</location>
        <topology evidence="1">Single-pass type I membrane protein</topology>
    </subcellularLocation>
    <subcellularLocation>
        <location evidence="2">Host endosome membrane</location>
        <topology evidence="2">Peripheral membrane protein</topology>
    </subcellularLocation>
    <subcellularLocation>
        <location evidence="5">Host endosome membrane</location>
        <topology evidence="5">Single-pass type I membrane protein</topology>
    </subcellularLocation>
    <subcellularLocation>
        <location evidence="6">Virion membrane</location>
        <topology evidence="6">Peripheral membrane protein</topology>
    </subcellularLocation>
    <subcellularLocation>
        <location evidence="4">Virion membrane</location>
        <topology evidence="4">Single-pass type I membrane protein</topology>
    </subcellularLocation>
</comment>
<evidence type="ECO:0000256" key="14">
    <source>
        <dbReference type="ARBA" id="ARBA00022692"/>
    </source>
</evidence>
<feature type="region of interest" description="Fusion peptide" evidence="32">
    <location>
        <begin position="499"/>
        <end position="519"/>
    </location>
</feature>
<accession>A0A410JH65</accession>
<keyword evidence="23 32" id="KW-1039">Host endosome</keyword>
<keyword evidence="16 32" id="KW-0732">Signal</keyword>
<comment type="domain">
    <text evidence="32 33">The 17 amino acids long immunosuppressive region is present in many retroviral envelope proteins. Synthetic peptides derived from this relatively conserved sequence inhibit immune function in vitro and in vivo.</text>
</comment>
<keyword evidence="12 32" id="KW-1162">Viral penetration into host cytoplasm</keyword>
<feature type="transmembrane region" description="Helical" evidence="33">
    <location>
        <begin position="665"/>
        <end position="692"/>
    </location>
</feature>